<dbReference type="RefSeq" id="WP_013931820.1">
    <property type="nucleotide sequence ID" value="NC_015707.1"/>
</dbReference>
<dbReference type="eggNOG" id="COG3121">
    <property type="taxonomic scope" value="Bacteria"/>
</dbReference>
<dbReference type="HOGENOM" id="CLU_500442_0_0_0"/>
<organism evidence="1 2">
    <name type="scientific">Pseudothermotoga thermarum DSM 5069</name>
    <dbReference type="NCBI Taxonomy" id="688269"/>
    <lineage>
        <taxon>Bacteria</taxon>
        <taxon>Thermotogati</taxon>
        <taxon>Thermotogota</taxon>
        <taxon>Thermotogae</taxon>
        <taxon>Thermotogales</taxon>
        <taxon>Thermotogaceae</taxon>
        <taxon>Pseudothermotoga</taxon>
    </lineage>
</organism>
<evidence type="ECO:0000313" key="2">
    <source>
        <dbReference type="Proteomes" id="UP000006804"/>
    </source>
</evidence>
<dbReference type="STRING" id="688269.Theth_0508"/>
<name>F7YX03_9THEM</name>
<gene>
    <name evidence="1" type="ORF">Theth_0508</name>
</gene>
<dbReference type="InterPro" id="IPR013783">
    <property type="entry name" value="Ig-like_fold"/>
</dbReference>
<reference evidence="1 2" key="1">
    <citation type="submission" date="2010-11" db="EMBL/GenBank/DDBJ databases">
        <title>The complete genome of Thermotoga thermarum DSM 5069.</title>
        <authorList>
            <consortium name="US DOE Joint Genome Institute (JGI-PGF)"/>
            <person name="Lucas S."/>
            <person name="Copeland A."/>
            <person name="Lapidus A."/>
            <person name="Bruce D."/>
            <person name="Goodwin L."/>
            <person name="Pitluck S."/>
            <person name="Kyrpides N."/>
            <person name="Mavromatis K."/>
            <person name="Ivanova N."/>
            <person name="Zeytun A."/>
            <person name="Brettin T."/>
            <person name="Detter J.C."/>
            <person name="Tapia R."/>
            <person name="Han C."/>
            <person name="Land M."/>
            <person name="Hauser L."/>
            <person name="Markowitz V."/>
            <person name="Cheng J.-F."/>
            <person name="Hugenholtz P."/>
            <person name="Woyke T."/>
            <person name="Wu D."/>
            <person name="Spring S."/>
            <person name="Schroeder M."/>
            <person name="Brambilla E."/>
            <person name="Klenk H.-P."/>
            <person name="Eisen J.A."/>
        </authorList>
    </citation>
    <scope>NUCLEOTIDE SEQUENCE [LARGE SCALE GENOMIC DNA]</scope>
    <source>
        <strain evidence="1 2">DSM 5069</strain>
    </source>
</reference>
<accession>F7YX03</accession>
<dbReference type="KEGG" id="tta:Theth_0508"/>
<proteinExistence type="predicted"/>
<dbReference type="Proteomes" id="UP000006804">
    <property type="component" value="Chromosome"/>
</dbReference>
<protein>
    <recommendedName>
        <fullName evidence="3">S-layer domain-containing protein</fullName>
    </recommendedName>
</protein>
<keyword evidence="2" id="KW-1185">Reference proteome</keyword>
<evidence type="ECO:0000313" key="1">
    <source>
        <dbReference type="EMBL" id="AEH50597.1"/>
    </source>
</evidence>
<dbReference type="OrthoDB" id="36296at2"/>
<dbReference type="PATRIC" id="fig|688269.3.peg.528"/>
<sequence precursor="true">MKKLFLIIFILAALVYLGQGTFNVRFDPIIVRKTAFAGDKISYDLFIENADPLNPIDVEVSVQDVIQSTYGSYQIAPAGSTSYSAAKWIKVEPNKLRIPPSSTRKITVEVSIPRGVQGGRYASIVLTLLPPYQEGTTSQEDATRFAYQFKYQIPSFLELTIEGIRKKLEAHVINFEVAKIADIPEFHAYKEVVGTNATLYMVSVLNNGNIYVNVSGEINIKSQTGRVVAKYPIATGTVLPGTTVKLPTITGRQLQPGNYNVRIILSYGGHRPTILETTMTVSGEELQVKEISPAEVVLLYVEPGNVEIKSIGGSTRSATVEVVNNSKVSLDVTADIYTLKYDILGDLLPLEERSKAPDWISVSPGSFQLKPGQSRRIRVMVSPPKDIREGGYYYDVIFTAKTEAVKSEYGLNLLVYVGSEDKINQELVGDLAVTEITESSLDVDVYLKNTGNYHAIPSVTLGILRIIPEREENGMIIPSTTQTIATATYSGEVPILPGEERIFGVQIPFPASPGEYEVVARITYGTEKSLEVRKRFKLAGGEEQ</sequence>
<evidence type="ECO:0008006" key="3">
    <source>
        <dbReference type="Google" id="ProtNLM"/>
    </source>
</evidence>
<dbReference type="Gene3D" id="2.60.40.10">
    <property type="entry name" value="Immunoglobulins"/>
    <property type="match status" value="1"/>
</dbReference>
<dbReference type="EMBL" id="CP002351">
    <property type="protein sequence ID" value="AEH50597.1"/>
    <property type="molecule type" value="Genomic_DNA"/>
</dbReference>
<dbReference type="AlphaFoldDB" id="F7YX03"/>